<evidence type="ECO:0000313" key="1">
    <source>
        <dbReference type="EMBL" id="BBY01042.1"/>
    </source>
</evidence>
<dbReference type="KEGG" id="mseo:MSEO_15410"/>
<accession>A0A7I7NZ02</accession>
<protein>
    <submittedName>
        <fullName evidence="1">Uncharacterized protein</fullName>
    </submittedName>
</protein>
<dbReference type="AlphaFoldDB" id="A0A7I7NZ02"/>
<keyword evidence="2" id="KW-1185">Reference proteome</keyword>
<name>A0A7I7NZ02_9MYCO</name>
<organism evidence="1 2">
    <name type="scientific">Mycobacterium seoulense</name>
    <dbReference type="NCBI Taxonomy" id="386911"/>
    <lineage>
        <taxon>Bacteria</taxon>
        <taxon>Bacillati</taxon>
        <taxon>Actinomycetota</taxon>
        <taxon>Actinomycetes</taxon>
        <taxon>Mycobacteriales</taxon>
        <taxon>Mycobacteriaceae</taxon>
        <taxon>Mycobacterium</taxon>
    </lineage>
</organism>
<evidence type="ECO:0000313" key="2">
    <source>
        <dbReference type="Proteomes" id="UP000466632"/>
    </source>
</evidence>
<sequence length="62" mass="6614">MTVPVAEVIAERRYGGVPTVRVLCPLCGRTHLHPQPTDPPTPVAAHCGGGLYTLATERKPQP</sequence>
<reference evidence="1 2" key="1">
    <citation type="journal article" date="2019" name="Emerg. Microbes Infect.">
        <title>Comprehensive subspecies identification of 175 nontuberculous mycobacteria species based on 7547 genomic profiles.</title>
        <authorList>
            <person name="Matsumoto Y."/>
            <person name="Kinjo T."/>
            <person name="Motooka D."/>
            <person name="Nabeya D."/>
            <person name="Jung N."/>
            <person name="Uechi K."/>
            <person name="Horii T."/>
            <person name="Iida T."/>
            <person name="Fujita J."/>
            <person name="Nakamura S."/>
        </authorList>
    </citation>
    <scope>NUCLEOTIDE SEQUENCE [LARGE SCALE GENOMIC DNA]</scope>
    <source>
        <strain evidence="1 2">JCM 16018</strain>
    </source>
</reference>
<dbReference type="EMBL" id="AP022582">
    <property type="protein sequence ID" value="BBY01042.1"/>
    <property type="molecule type" value="Genomic_DNA"/>
</dbReference>
<gene>
    <name evidence="1" type="ORF">MSEO_15410</name>
</gene>
<proteinExistence type="predicted"/>
<dbReference type="RefSeq" id="WP_163678141.1">
    <property type="nucleotide sequence ID" value="NZ_AP022582.1"/>
</dbReference>
<dbReference type="Proteomes" id="UP000466632">
    <property type="component" value="Chromosome"/>
</dbReference>